<name>J0WWQ2_AURST</name>
<dbReference type="Pfam" id="PF04675">
    <property type="entry name" value="DNA_ligase_A_N"/>
    <property type="match status" value="1"/>
</dbReference>
<keyword evidence="3" id="KW-0547">Nucleotide-binding</keyword>
<dbReference type="eggNOG" id="KOG0966">
    <property type="taxonomic scope" value="Eukaryota"/>
</dbReference>
<evidence type="ECO:0000259" key="7">
    <source>
        <dbReference type="PROSITE" id="PS50160"/>
    </source>
</evidence>
<feature type="region of interest" description="Disordered" evidence="6">
    <location>
        <begin position="706"/>
        <end position="759"/>
    </location>
</feature>
<protein>
    <recommendedName>
        <fullName evidence="7">ATP-dependent DNA ligase family profile domain-containing protein</fullName>
    </recommendedName>
</protein>
<dbReference type="GO" id="GO:0006303">
    <property type="term" value="P:double-strand break repair via nonhomologous end joining"/>
    <property type="evidence" value="ECO:0007669"/>
    <property type="project" value="TreeGrafter"/>
</dbReference>
<dbReference type="PANTHER" id="PTHR45997">
    <property type="entry name" value="DNA LIGASE 4"/>
    <property type="match status" value="1"/>
</dbReference>
<dbReference type="InterPro" id="IPR016059">
    <property type="entry name" value="DNA_ligase_ATP-dep_CS"/>
</dbReference>
<keyword evidence="9" id="KW-1185">Reference proteome</keyword>
<dbReference type="FunCoup" id="J0WWQ2">
    <property type="interactions" value="27"/>
</dbReference>
<feature type="region of interest" description="Disordered" evidence="6">
    <location>
        <begin position="779"/>
        <end position="834"/>
    </location>
</feature>
<gene>
    <name evidence="8" type="ORF">AURDEDRAFT_170030</name>
</gene>
<dbReference type="SUPFAM" id="SSF56091">
    <property type="entry name" value="DNA ligase/mRNA capping enzyme, catalytic domain"/>
    <property type="match status" value="1"/>
</dbReference>
<dbReference type="GO" id="GO:0003910">
    <property type="term" value="F:DNA ligase (ATP) activity"/>
    <property type="evidence" value="ECO:0007669"/>
    <property type="project" value="InterPro"/>
</dbReference>
<evidence type="ECO:0000313" key="8">
    <source>
        <dbReference type="EMBL" id="EJD40837.1"/>
    </source>
</evidence>
<dbReference type="OMA" id="RIDEFWR"/>
<proteinExistence type="inferred from homology"/>
<dbReference type="InterPro" id="IPR012340">
    <property type="entry name" value="NA-bd_OB-fold"/>
</dbReference>
<dbReference type="GO" id="GO:0006297">
    <property type="term" value="P:nucleotide-excision repair, DNA gap filling"/>
    <property type="evidence" value="ECO:0007669"/>
    <property type="project" value="TreeGrafter"/>
</dbReference>
<accession>J0WWQ2</accession>
<feature type="compositionally biased region" description="Pro residues" evidence="6">
    <location>
        <begin position="784"/>
        <end position="794"/>
    </location>
</feature>
<evidence type="ECO:0000256" key="1">
    <source>
        <dbReference type="ARBA" id="ARBA00007572"/>
    </source>
</evidence>
<dbReference type="InterPro" id="IPR029710">
    <property type="entry name" value="LIG4"/>
</dbReference>
<dbReference type="KEGG" id="adl:AURDEDRAFT_170030"/>
<dbReference type="PROSITE" id="PS50160">
    <property type="entry name" value="DNA_LIGASE_A3"/>
    <property type="match status" value="1"/>
</dbReference>
<feature type="compositionally biased region" description="Polar residues" evidence="6">
    <location>
        <begin position="818"/>
        <end position="829"/>
    </location>
</feature>
<dbReference type="InParanoid" id="J0WWQ2"/>
<evidence type="ECO:0000256" key="2">
    <source>
        <dbReference type="ARBA" id="ARBA00022598"/>
    </source>
</evidence>
<evidence type="ECO:0000256" key="4">
    <source>
        <dbReference type="ARBA" id="ARBA00022840"/>
    </source>
</evidence>
<dbReference type="GO" id="GO:0005524">
    <property type="term" value="F:ATP binding"/>
    <property type="evidence" value="ECO:0007669"/>
    <property type="project" value="UniProtKB-KW"/>
</dbReference>
<dbReference type="Gene3D" id="2.40.50.140">
    <property type="entry name" value="Nucleic acid-binding proteins"/>
    <property type="match status" value="1"/>
</dbReference>
<dbReference type="Pfam" id="PF01068">
    <property type="entry name" value="DNA_ligase_A_M"/>
    <property type="match status" value="1"/>
</dbReference>
<dbReference type="PANTHER" id="PTHR45997:SF2">
    <property type="entry name" value="ATP DEPENDENT DNA LIGASE DOMAIN PROTEIN (AFU_ORTHOLOGUE AFUA_5G02430)"/>
    <property type="match status" value="1"/>
</dbReference>
<dbReference type="Proteomes" id="UP000006514">
    <property type="component" value="Unassembled WGS sequence"/>
</dbReference>
<comment type="similarity">
    <text evidence="1">Belongs to the ATP-dependent DNA ligase family.</text>
</comment>
<dbReference type="GO" id="GO:0032807">
    <property type="term" value="C:DNA ligase IV complex"/>
    <property type="evidence" value="ECO:0007669"/>
    <property type="project" value="TreeGrafter"/>
</dbReference>
<evidence type="ECO:0000313" key="9">
    <source>
        <dbReference type="Proteomes" id="UP000006514"/>
    </source>
</evidence>
<feature type="compositionally biased region" description="Basic and acidic residues" evidence="6">
    <location>
        <begin position="801"/>
        <end position="811"/>
    </location>
</feature>
<dbReference type="InterPro" id="IPR036599">
    <property type="entry name" value="DNA_ligase_N_sf"/>
</dbReference>
<dbReference type="Gene3D" id="3.30.470.30">
    <property type="entry name" value="DNA ligase/mRNA capping enzyme"/>
    <property type="match status" value="1"/>
</dbReference>
<dbReference type="Gene3D" id="1.10.3260.10">
    <property type="entry name" value="DNA ligase, ATP-dependent, N-terminal domain"/>
    <property type="match status" value="1"/>
</dbReference>
<dbReference type="AlphaFoldDB" id="J0WWQ2"/>
<reference evidence="9" key="1">
    <citation type="journal article" date="2012" name="Science">
        <title>The Paleozoic origin of enzymatic lignin decomposition reconstructed from 31 fungal genomes.</title>
        <authorList>
            <person name="Floudas D."/>
            <person name="Binder M."/>
            <person name="Riley R."/>
            <person name="Barry K."/>
            <person name="Blanchette R.A."/>
            <person name="Henrissat B."/>
            <person name="Martinez A.T."/>
            <person name="Otillar R."/>
            <person name="Spatafora J.W."/>
            <person name="Yadav J.S."/>
            <person name="Aerts A."/>
            <person name="Benoit I."/>
            <person name="Boyd A."/>
            <person name="Carlson A."/>
            <person name="Copeland A."/>
            <person name="Coutinho P.M."/>
            <person name="de Vries R.P."/>
            <person name="Ferreira P."/>
            <person name="Findley K."/>
            <person name="Foster B."/>
            <person name="Gaskell J."/>
            <person name="Glotzer D."/>
            <person name="Gorecki P."/>
            <person name="Heitman J."/>
            <person name="Hesse C."/>
            <person name="Hori C."/>
            <person name="Igarashi K."/>
            <person name="Jurgens J.A."/>
            <person name="Kallen N."/>
            <person name="Kersten P."/>
            <person name="Kohler A."/>
            <person name="Kuees U."/>
            <person name="Kumar T.K.A."/>
            <person name="Kuo A."/>
            <person name="LaButti K."/>
            <person name="Larrondo L.F."/>
            <person name="Lindquist E."/>
            <person name="Ling A."/>
            <person name="Lombard V."/>
            <person name="Lucas S."/>
            <person name="Lundell T."/>
            <person name="Martin R."/>
            <person name="McLaughlin D.J."/>
            <person name="Morgenstern I."/>
            <person name="Morin E."/>
            <person name="Murat C."/>
            <person name="Nagy L.G."/>
            <person name="Nolan M."/>
            <person name="Ohm R.A."/>
            <person name="Patyshakuliyeva A."/>
            <person name="Rokas A."/>
            <person name="Ruiz-Duenas F.J."/>
            <person name="Sabat G."/>
            <person name="Salamov A."/>
            <person name="Samejima M."/>
            <person name="Schmutz J."/>
            <person name="Slot J.C."/>
            <person name="St John F."/>
            <person name="Stenlid J."/>
            <person name="Sun H."/>
            <person name="Sun S."/>
            <person name="Syed K."/>
            <person name="Tsang A."/>
            <person name="Wiebenga A."/>
            <person name="Young D."/>
            <person name="Pisabarro A."/>
            <person name="Eastwood D.C."/>
            <person name="Martin F."/>
            <person name="Cullen D."/>
            <person name="Grigoriev I.V."/>
            <person name="Hibbett D.S."/>
        </authorList>
    </citation>
    <scope>NUCLEOTIDE SEQUENCE [LARGE SCALE GENOMIC DNA]</scope>
    <source>
        <strain evidence="9">TFB10046</strain>
    </source>
</reference>
<feature type="domain" description="ATP-dependent DNA ligase family profile" evidence="7">
    <location>
        <begin position="413"/>
        <end position="542"/>
    </location>
</feature>
<dbReference type="GO" id="GO:0003677">
    <property type="term" value="F:DNA binding"/>
    <property type="evidence" value="ECO:0007669"/>
    <property type="project" value="InterPro"/>
</dbReference>
<dbReference type="OrthoDB" id="7482721at2759"/>
<dbReference type="GO" id="GO:0006310">
    <property type="term" value="P:DNA recombination"/>
    <property type="evidence" value="ECO:0007669"/>
    <property type="project" value="InterPro"/>
</dbReference>
<evidence type="ECO:0000256" key="5">
    <source>
        <dbReference type="ARBA" id="ARBA00023242"/>
    </source>
</evidence>
<dbReference type="InterPro" id="IPR012310">
    <property type="entry name" value="DNA_ligase_ATP-dep_cent"/>
</dbReference>
<evidence type="ECO:0000256" key="3">
    <source>
        <dbReference type="ARBA" id="ARBA00022741"/>
    </source>
</evidence>
<organism evidence="8 9">
    <name type="scientific">Auricularia subglabra (strain TFB-10046 / SS5)</name>
    <name type="common">White-rot fungus</name>
    <name type="synonym">Auricularia delicata (strain TFB10046)</name>
    <dbReference type="NCBI Taxonomy" id="717982"/>
    <lineage>
        <taxon>Eukaryota</taxon>
        <taxon>Fungi</taxon>
        <taxon>Dikarya</taxon>
        <taxon>Basidiomycota</taxon>
        <taxon>Agaricomycotina</taxon>
        <taxon>Agaricomycetes</taxon>
        <taxon>Auriculariales</taxon>
        <taxon>Auriculariaceae</taxon>
        <taxon>Auricularia</taxon>
    </lineage>
</organism>
<keyword evidence="2" id="KW-0436">Ligase</keyword>
<dbReference type="PROSITE" id="PS00697">
    <property type="entry name" value="DNA_LIGASE_A1"/>
    <property type="match status" value="1"/>
</dbReference>
<feature type="compositionally biased region" description="Basic and acidic residues" evidence="6">
    <location>
        <begin position="706"/>
        <end position="724"/>
    </location>
</feature>
<keyword evidence="4" id="KW-0067">ATP-binding</keyword>
<sequence>MDVPFTHFADLVESLSRIPPVRTAQSGGTRPSDKAHTLLRRWILSVQDHKDAASGLAPGTALAFFRLLFPDDDRRRYGMQETALAEALVDVLGISAAGRGKRLVHWGEWSRTDPKVGCLGQELRQAYELSYSKREGEVPSMREVDAMLTELAALSPFSQVAQTTTETPRRTRKAILRSLYKRLSPFEAAVVTQLILRDLRPIIYPGTSTLHGTAALMDYNSRAYHILTKWEAMKVWHEDLPRAYRARGSWEEACDAWDKNQLSSACKPRIGVPVEIPKTVKGTSCENVAKIYSRCSAIYAETKYDGERMQIHIDFSLPSHQQIRIFSKSKRDSTADRDATLSLIRDALHGSGTRKAILEAEMVAYSDELGHIDEFWRIRSLIESTAHGVRRRPHPRPTELEGVTQDSMVSNASASGTRHLALVFFDVLLHNDECLLDTAYESRRACLERIIRCSKGFVMLVERVKIDMKDGKAVESIEHVFARRCAEFEEGLVFKAVGGGYNDPHSPWVKLKKDYIAGLGDAVDLVIVGATWDKDRGRELGVGPRTFTTFWVAAPHGYEGAQPRVDVLFTASYGLSRAALEELNFIITAQDCIPWRKENPDQTLASLPYVCEFGLMVARPQVLLRVPFLAEVMGAGFTKARGGNNYELRFPRILKVHRPFDRRWTEGVNIEEYQGLARCAVGRERKGKHVDDDVHAMWNIQSSPRVRSELKRKQREDSLLDKMDSLNGRKRRKTDGGEMVKPPDTSSSTSGAPPLTETWPLVPFTPAAVVSDALPKMDLKLEPPATPPATPPAPMSLSRVPLRESNHESTHAAHSKSRNSTSSFATSKPSAFPPPVATTTKMLGAGLHDYTQIKEYLAASFVCILQPRGSAVAKACLTSRPRSQQLIPEGRLFHSVQALLFAIGWQGGENGLRHSDRGIVFADSKDEVLLRDLVAVLAQLWTPQKKACWVVDVSVLNWESLPNFTLEIEQRILWRPPS</sequence>
<dbReference type="InterPro" id="IPR012308">
    <property type="entry name" value="DNA_ligase_ATP-dep_N"/>
</dbReference>
<keyword evidence="5" id="KW-0539">Nucleus</keyword>
<dbReference type="EMBL" id="JH687798">
    <property type="protein sequence ID" value="EJD40837.1"/>
    <property type="molecule type" value="Genomic_DNA"/>
</dbReference>
<evidence type="ECO:0000256" key="6">
    <source>
        <dbReference type="SAM" id="MobiDB-lite"/>
    </source>
</evidence>
<feature type="region of interest" description="Disordered" evidence="6">
    <location>
        <begin position="387"/>
        <end position="406"/>
    </location>
</feature>